<dbReference type="PANTHER" id="PTHR42718">
    <property type="entry name" value="MAJOR FACILITATOR SUPERFAMILY MULTIDRUG TRANSPORTER MFSC"/>
    <property type="match status" value="1"/>
</dbReference>
<keyword evidence="4 6" id="KW-1133">Transmembrane helix</keyword>
<feature type="transmembrane region" description="Helical" evidence="6">
    <location>
        <begin position="143"/>
        <end position="165"/>
    </location>
</feature>
<keyword evidence="3 6" id="KW-0812">Transmembrane</keyword>
<sequence>MNQALPVFKSWVPEWLIRASIFLVLLPSMFILGIYAANITQAAGYYGIEPTDIQYSIVIYYAALAAFFPMEQRFFSYIATRNYFIIGTILLITCNAIFYFSKSPVVFISLRFLEGVLGSGVVGTCITLIFSRMQTERSRAMGYSVFYGILLSSSPLAMLVAAWVLEYFEFNVLYKALLFLQIPGALLLILIMNNVRIKRRIPLVQLEWVSYVFYSLLLCLVGYVLVYGQQLNWLEDSRIWGSLIAIVFLIAFFIIRQRTIKRPYLNLNIYKYRNFRIGIILMVIFYVCRSTTSVTSSFFANALGMDPIHISYVMLANLLGIVLSLAVTGRFILLKKSMRMIWLTGFGFLLIFHVWMYFLFSTQANATSFILPLFMQGLGSGVLMVSIVVFTVSSVPAPISGSASATGVSYRFLGFSMSMALISFFGLQQRSIHYQSFQQHVTQLNPVATERMAQYKQALLHTGAGQEQAAQLSSGLLSKAVALQTQLRFSMDYYAIISVVLAFVMLLIALVPHIRKTIINFRSKPIPF</sequence>
<name>A0ABW4X5V3_9BACT</name>
<evidence type="ECO:0000256" key="3">
    <source>
        <dbReference type="ARBA" id="ARBA00022692"/>
    </source>
</evidence>
<keyword evidence="5 6" id="KW-0472">Membrane</keyword>
<evidence type="ECO:0000313" key="8">
    <source>
        <dbReference type="Proteomes" id="UP001597369"/>
    </source>
</evidence>
<evidence type="ECO:0000256" key="5">
    <source>
        <dbReference type="ARBA" id="ARBA00023136"/>
    </source>
</evidence>
<evidence type="ECO:0000256" key="2">
    <source>
        <dbReference type="ARBA" id="ARBA00022448"/>
    </source>
</evidence>
<evidence type="ECO:0000313" key="7">
    <source>
        <dbReference type="EMBL" id="MFD2069516.1"/>
    </source>
</evidence>
<organism evidence="7 8">
    <name type="scientific">Pontibacter silvestris</name>
    <dbReference type="NCBI Taxonomy" id="2305183"/>
    <lineage>
        <taxon>Bacteria</taxon>
        <taxon>Pseudomonadati</taxon>
        <taxon>Bacteroidota</taxon>
        <taxon>Cytophagia</taxon>
        <taxon>Cytophagales</taxon>
        <taxon>Hymenobacteraceae</taxon>
        <taxon>Pontibacter</taxon>
    </lineage>
</organism>
<dbReference type="SUPFAM" id="SSF103473">
    <property type="entry name" value="MFS general substrate transporter"/>
    <property type="match status" value="1"/>
</dbReference>
<reference evidence="8" key="1">
    <citation type="journal article" date="2019" name="Int. J. Syst. Evol. Microbiol.">
        <title>The Global Catalogue of Microorganisms (GCM) 10K type strain sequencing project: providing services to taxonomists for standard genome sequencing and annotation.</title>
        <authorList>
            <consortium name="The Broad Institute Genomics Platform"/>
            <consortium name="The Broad Institute Genome Sequencing Center for Infectious Disease"/>
            <person name="Wu L."/>
            <person name="Ma J."/>
        </authorList>
    </citation>
    <scope>NUCLEOTIDE SEQUENCE [LARGE SCALE GENOMIC DNA]</scope>
    <source>
        <strain evidence="8">JCM 16545</strain>
    </source>
</reference>
<dbReference type="InterPro" id="IPR011701">
    <property type="entry name" value="MFS"/>
</dbReference>
<gene>
    <name evidence="7" type="ORF">ACFSKU_21730</name>
</gene>
<dbReference type="Pfam" id="PF07690">
    <property type="entry name" value="MFS_1"/>
    <property type="match status" value="1"/>
</dbReference>
<feature type="transmembrane region" description="Helical" evidence="6">
    <location>
        <begin position="493"/>
        <end position="514"/>
    </location>
</feature>
<feature type="transmembrane region" description="Helical" evidence="6">
    <location>
        <begin position="177"/>
        <end position="196"/>
    </location>
</feature>
<dbReference type="EMBL" id="JBHUHV010000064">
    <property type="protein sequence ID" value="MFD2069516.1"/>
    <property type="molecule type" value="Genomic_DNA"/>
</dbReference>
<feature type="transmembrane region" description="Helical" evidence="6">
    <location>
        <begin position="340"/>
        <end position="358"/>
    </location>
</feature>
<evidence type="ECO:0000256" key="6">
    <source>
        <dbReference type="SAM" id="Phobius"/>
    </source>
</evidence>
<dbReference type="Gene3D" id="1.20.1720.10">
    <property type="entry name" value="Multidrug resistance protein D"/>
    <property type="match status" value="1"/>
</dbReference>
<comment type="subcellular location">
    <subcellularLocation>
        <location evidence="1">Membrane</location>
        <topology evidence="1">Multi-pass membrane protein</topology>
    </subcellularLocation>
</comment>
<feature type="transmembrane region" description="Helical" evidence="6">
    <location>
        <begin position="21"/>
        <end position="47"/>
    </location>
</feature>
<accession>A0ABW4X5V3</accession>
<feature type="transmembrane region" description="Helical" evidence="6">
    <location>
        <begin position="208"/>
        <end position="227"/>
    </location>
</feature>
<feature type="transmembrane region" description="Helical" evidence="6">
    <location>
        <begin position="312"/>
        <end position="333"/>
    </location>
</feature>
<dbReference type="Proteomes" id="UP001597369">
    <property type="component" value="Unassembled WGS sequence"/>
</dbReference>
<feature type="transmembrane region" description="Helical" evidence="6">
    <location>
        <begin position="239"/>
        <end position="256"/>
    </location>
</feature>
<feature type="transmembrane region" description="Helical" evidence="6">
    <location>
        <begin position="277"/>
        <end position="300"/>
    </location>
</feature>
<feature type="transmembrane region" description="Helical" evidence="6">
    <location>
        <begin position="53"/>
        <end position="70"/>
    </location>
</feature>
<dbReference type="InterPro" id="IPR036259">
    <property type="entry name" value="MFS_trans_sf"/>
</dbReference>
<feature type="transmembrane region" description="Helical" evidence="6">
    <location>
        <begin position="408"/>
        <end position="427"/>
    </location>
</feature>
<dbReference type="RefSeq" id="WP_229962487.1">
    <property type="nucleotide sequence ID" value="NZ_JAJJWI010000024.1"/>
</dbReference>
<evidence type="ECO:0000256" key="4">
    <source>
        <dbReference type="ARBA" id="ARBA00022989"/>
    </source>
</evidence>
<comment type="caution">
    <text evidence="7">The sequence shown here is derived from an EMBL/GenBank/DDBJ whole genome shotgun (WGS) entry which is preliminary data.</text>
</comment>
<evidence type="ECO:0000256" key="1">
    <source>
        <dbReference type="ARBA" id="ARBA00004141"/>
    </source>
</evidence>
<feature type="transmembrane region" description="Helical" evidence="6">
    <location>
        <begin position="112"/>
        <end position="131"/>
    </location>
</feature>
<keyword evidence="8" id="KW-1185">Reference proteome</keyword>
<feature type="transmembrane region" description="Helical" evidence="6">
    <location>
        <begin position="82"/>
        <end position="100"/>
    </location>
</feature>
<feature type="transmembrane region" description="Helical" evidence="6">
    <location>
        <begin position="370"/>
        <end position="396"/>
    </location>
</feature>
<dbReference type="PANTHER" id="PTHR42718:SF9">
    <property type="entry name" value="MAJOR FACILITATOR SUPERFAMILY MULTIDRUG TRANSPORTER MFSC"/>
    <property type="match status" value="1"/>
</dbReference>
<dbReference type="Gene3D" id="1.20.1250.20">
    <property type="entry name" value="MFS general substrate transporter like domains"/>
    <property type="match status" value="1"/>
</dbReference>
<proteinExistence type="predicted"/>
<keyword evidence="2" id="KW-0813">Transport</keyword>
<protein>
    <submittedName>
        <fullName evidence="7">MFS transporter</fullName>
    </submittedName>
</protein>